<evidence type="ECO:0000313" key="3">
    <source>
        <dbReference type="EMBL" id="KAA1112253.1"/>
    </source>
</evidence>
<feature type="chain" id="PRO_5022788358" description="RxLR effector candidate protein" evidence="2">
    <location>
        <begin position="25"/>
        <end position="209"/>
    </location>
</feature>
<evidence type="ECO:0008006" key="5">
    <source>
        <dbReference type="Google" id="ProtNLM"/>
    </source>
</evidence>
<sequence>MITAKKSLLCIALHALGASRLVLSAPMQSARAADDVAHLGRQSAGLHGEEIEQVGVGYNAAGQSSSDVQRGIGHEMSEDRASRKVSLSESEENHEKFVEKPMNLRSDKSGEMDQEIREEFSQIPDKRAARILSSMADFSDAYTKEGPTYLMSNLKNLLGMRSGYEAWLGEAEKNGHIYEEGFLQEVKLRWLEFIDGFITKPLFKSPRAS</sequence>
<feature type="region of interest" description="Disordered" evidence="1">
    <location>
        <begin position="62"/>
        <end position="97"/>
    </location>
</feature>
<evidence type="ECO:0000256" key="2">
    <source>
        <dbReference type="SAM" id="SignalP"/>
    </source>
</evidence>
<feature type="compositionally biased region" description="Basic and acidic residues" evidence="1">
    <location>
        <begin position="72"/>
        <end position="82"/>
    </location>
</feature>
<keyword evidence="2" id="KW-0732">Signal</keyword>
<evidence type="ECO:0000256" key="1">
    <source>
        <dbReference type="SAM" id="MobiDB-lite"/>
    </source>
</evidence>
<comment type="caution">
    <text evidence="3">The sequence shown here is derived from an EMBL/GenBank/DDBJ whole genome shotgun (WGS) entry which is preliminary data.</text>
</comment>
<proteinExistence type="predicted"/>
<name>A0A5B0QH09_PUCGR</name>
<gene>
    <name evidence="3" type="ORF">PGTUg99_012232</name>
</gene>
<reference evidence="3 4" key="1">
    <citation type="submission" date="2019-05" db="EMBL/GenBank/DDBJ databases">
        <title>Emergence of the Ug99 lineage of the wheat stem rust pathogen through somatic hybridization.</title>
        <authorList>
            <person name="Li F."/>
            <person name="Upadhyaya N.M."/>
            <person name="Sperschneider J."/>
            <person name="Matny O."/>
            <person name="Nguyen-Phuc H."/>
            <person name="Mago R."/>
            <person name="Raley C."/>
            <person name="Miller M.E."/>
            <person name="Silverstein K.A.T."/>
            <person name="Henningsen E."/>
            <person name="Hirsch C.D."/>
            <person name="Visser B."/>
            <person name="Pretorius Z.A."/>
            <person name="Steffenson B.J."/>
            <person name="Schwessinger B."/>
            <person name="Dodds P.N."/>
            <person name="Figueroa M."/>
        </authorList>
    </citation>
    <scope>NUCLEOTIDE SEQUENCE [LARGE SCALE GENOMIC DNA]</scope>
    <source>
        <strain evidence="3 4">Ug99</strain>
    </source>
</reference>
<dbReference type="Proteomes" id="UP000325313">
    <property type="component" value="Unassembled WGS sequence"/>
</dbReference>
<dbReference type="EMBL" id="VDEP01000280">
    <property type="protein sequence ID" value="KAA1112253.1"/>
    <property type="molecule type" value="Genomic_DNA"/>
</dbReference>
<accession>A0A5B0QH09</accession>
<dbReference type="AlphaFoldDB" id="A0A5B0QH09"/>
<feature type="signal peptide" evidence="2">
    <location>
        <begin position="1"/>
        <end position="24"/>
    </location>
</feature>
<protein>
    <recommendedName>
        <fullName evidence="5">RxLR effector candidate protein</fullName>
    </recommendedName>
</protein>
<organism evidence="3 4">
    <name type="scientific">Puccinia graminis f. sp. tritici</name>
    <dbReference type="NCBI Taxonomy" id="56615"/>
    <lineage>
        <taxon>Eukaryota</taxon>
        <taxon>Fungi</taxon>
        <taxon>Dikarya</taxon>
        <taxon>Basidiomycota</taxon>
        <taxon>Pucciniomycotina</taxon>
        <taxon>Pucciniomycetes</taxon>
        <taxon>Pucciniales</taxon>
        <taxon>Pucciniaceae</taxon>
        <taxon>Puccinia</taxon>
    </lineage>
</organism>
<evidence type="ECO:0000313" key="4">
    <source>
        <dbReference type="Proteomes" id="UP000325313"/>
    </source>
</evidence>